<name>A0A699UVE8_TANCI</name>
<sequence length="120" mass="13710">MVADQQRSALFRNLFQVTMLDAVHGVAEQPDHETHGEFRDDLEDCVENVVRGDDPRALLLGRARLDQRVQRHDVKPTEDANAEDVEQHPPRLPVTQHRQPVIGLNVLRKVARMPPQQQAE</sequence>
<dbReference type="AlphaFoldDB" id="A0A699UVE8"/>
<gene>
    <name evidence="2" type="ORF">Tci_898052</name>
</gene>
<dbReference type="EMBL" id="BKCJ011365691">
    <property type="protein sequence ID" value="GFD26083.1"/>
    <property type="molecule type" value="Genomic_DNA"/>
</dbReference>
<feature type="region of interest" description="Disordered" evidence="1">
    <location>
        <begin position="69"/>
        <end position="99"/>
    </location>
</feature>
<feature type="compositionally biased region" description="Basic and acidic residues" evidence="1">
    <location>
        <begin position="69"/>
        <end position="78"/>
    </location>
</feature>
<accession>A0A699UVE8</accession>
<reference evidence="2" key="1">
    <citation type="journal article" date="2019" name="Sci. Rep.">
        <title>Draft genome of Tanacetum cinerariifolium, the natural source of mosquito coil.</title>
        <authorList>
            <person name="Yamashiro T."/>
            <person name="Shiraishi A."/>
            <person name="Satake H."/>
            <person name="Nakayama K."/>
        </authorList>
    </citation>
    <scope>NUCLEOTIDE SEQUENCE</scope>
</reference>
<evidence type="ECO:0000313" key="2">
    <source>
        <dbReference type="EMBL" id="GFD26083.1"/>
    </source>
</evidence>
<feature type="non-terminal residue" evidence="2">
    <location>
        <position position="120"/>
    </location>
</feature>
<organism evidence="2">
    <name type="scientific">Tanacetum cinerariifolium</name>
    <name type="common">Dalmatian daisy</name>
    <name type="synonym">Chrysanthemum cinerariifolium</name>
    <dbReference type="NCBI Taxonomy" id="118510"/>
    <lineage>
        <taxon>Eukaryota</taxon>
        <taxon>Viridiplantae</taxon>
        <taxon>Streptophyta</taxon>
        <taxon>Embryophyta</taxon>
        <taxon>Tracheophyta</taxon>
        <taxon>Spermatophyta</taxon>
        <taxon>Magnoliopsida</taxon>
        <taxon>eudicotyledons</taxon>
        <taxon>Gunneridae</taxon>
        <taxon>Pentapetalae</taxon>
        <taxon>asterids</taxon>
        <taxon>campanulids</taxon>
        <taxon>Asterales</taxon>
        <taxon>Asteraceae</taxon>
        <taxon>Asteroideae</taxon>
        <taxon>Anthemideae</taxon>
        <taxon>Anthemidinae</taxon>
        <taxon>Tanacetum</taxon>
    </lineage>
</organism>
<protein>
    <submittedName>
        <fullName evidence="2">Uncharacterized protein</fullName>
    </submittedName>
</protein>
<comment type="caution">
    <text evidence="2">The sequence shown here is derived from an EMBL/GenBank/DDBJ whole genome shotgun (WGS) entry which is preliminary data.</text>
</comment>
<evidence type="ECO:0000256" key="1">
    <source>
        <dbReference type="SAM" id="MobiDB-lite"/>
    </source>
</evidence>
<proteinExistence type="predicted"/>